<evidence type="ECO:0000256" key="1">
    <source>
        <dbReference type="SAM" id="MobiDB-lite"/>
    </source>
</evidence>
<dbReference type="PANTHER" id="PTHR34978">
    <property type="entry name" value="POSSIBLE SENSOR-TRANSDUCER PROTEIN BLAR"/>
    <property type="match status" value="1"/>
</dbReference>
<reference evidence="4 5" key="1">
    <citation type="submission" date="2019-08" db="EMBL/GenBank/DDBJ databases">
        <title>Deep-cultivation of Planctomycetes and their phenomic and genomic characterization uncovers novel biology.</title>
        <authorList>
            <person name="Wiegand S."/>
            <person name="Jogler M."/>
            <person name="Boedeker C."/>
            <person name="Pinto D."/>
            <person name="Vollmers J."/>
            <person name="Rivas-Marin E."/>
            <person name="Kohn T."/>
            <person name="Peeters S.H."/>
            <person name="Heuer A."/>
            <person name="Rast P."/>
            <person name="Oberbeckmann S."/>
            <person name="Bunk B."/>
            <person name="Jeske O."/>
            <person name="Meyerdierks A."/>
            <person name="Storesund J.E."/>
            <person name="Kallscheuer N."/>
            <person name="Luecker S."/>
            <person name="Lage O.M."/>
            <person name="Pohl T."/>
            <person name="Merkel B.J."/>
            <person name="Hornburger P."/>
            <person name="Mueller R.-W."/>
            <person name="Bruemmer F."/>
            <person name="Labrenz M."/>
            <person name="Spormann A.M."/>
            <person name="Op den Camp H."/>
            <person name="Overmann J."/>
            <person name="Amann R."/>
            <person name="Jetten M.S.M."/>
            <person name="Mascher T."/>
            <person name="Medema M.H."/>
            <person name="Devos D.P."/>
            <person name="Kaster A.-K."/>
            <person name="Ovreas L."/>
            <person name="Rohde M."/>
            <person name="Galperin M.Y."/>
            <person name="Jogler C."/>
        </authorList>
    </citation>
    <scope>NUCLEOTIDE SEQUENCE [LARGE SCALE GENOMIC DNA]</scope>
    <source>
        <strain evidence="4 5">OJF2</strain>
    </source>
</reference>
<keyword evidence="2" id="KW-1133">Transmembrane helix</keyword>
<dbReference type="KEGG" id="agv:OJF2_08070"/>
<dbReference type="InterPro" id="IPR008756">
    <property type="entry name" value="Peptidase_M56"/>
</dbReference>
<proteinExistence type="predicted"/>
<dbReference type="OrthoDB" id="232400at2"/>
<name>A0A5B9VWL9_9BACT</name>
<feature type="transmembrane region" description="Helical" evidence="2">
    <location>
        <begin position="372"/>
        <end position="391"/>
    </location>
</feature>
<dbReference type="CDD" id="cd07341">
    <property type="entry name" value="M56_BlaR1_MecR1_like"/>
    <property type="match status" value="1"/>
</dbReference>
<feature type="compositionally biased region" description="Pro residues" evidence="1">
    <location>
        <begin position="117"/>
        <end position="142"/>
    </location>
</feature>
<dbReference type="EMBL" id="CP042997">
    <property type="protein sequence ID" value="QEH32337.1"/>
    <property type="molecule type" value="Genomic_DNA"/>
</dbReference>
<organism evidence="4 5">
    <name type="scientific">Aquisphaera giovannonii</name>
    <dbReference type="NCBI Taxonomy" id="406548"/>
    <lineage>
        <taxon>Bacteria</taxon>
        <taxon>Pseudomonadati</taxon>
        <taxon>Planctomycetota</taxon>
        <taxon>Planctomycetia</taxon>
        <taxon>Isosphaerales</taxon>
        <taxon>Isosphaeraceae</taxon>
        <taxon>Aquisphaera</taxon>
    </lineage>
</organism>
<keyword evidence="2" id="KW-0812">Transmembrane</keyword>
<dbReference type="Gene3D" id="2.60.40.1120">
    <property type="entry name" value="Carboxypeptidase-like, regulatory domain"/>
    <property type="match status" value="2"/>
</dbReference>
<evidence type="ECO:0000313" key="4">
    <source>
        <dbReference type="EMBL" id="QEH32337.1"/>
    </source>
</evidence>
<dbReference type="InterPro" id="IPR008969">
    <property type="entry name" value="CarboxyPept-like_regulatory"/>
</dbReference>
<keyword evidence="2" id="KW-0472">Membrane</keyword>
<dbReference type="Proteomes" id="UP000324233">
    <property type="component" value="Chromosome"/>
</dbReference>
<feature type="region of interest" description="Disordered" evidence="1">
    <location>
        <begin position="1024"/>
        <end position="1051"/>
    </location>
</feature>
<evidence type="ECO:0000256" key="2">
    <source>
        <dbReference type="SAM" id="Phobius"/>
    </source>
</evidence>
<dbReference type="SUPFAM" id="SSF49478">
    <property type="entry name" value="Cna protein B-type domain"/>
    <property type="match status" value="1"/>
</dbReference>
<protein>
    <submittedName>
        <fullName evidence="4">BlaR1 peptidase M56</fullName>
    </submittedName>
</protein>
<feature type="domain" description="Peptidase M56" evidence="3">
    <location>
        <begin position="167"/>
        <end position="347"/>
    </location>
</feature>
<dbReference type="Pfam" id="PF05569">
    <property type="entry name" value="Peptidase_M56"/>
    <property type="match status" value="1"/>
</dbReference>
<feature type="transmembrane region" description="Helical" evidence="2">
    <location>
        <begin position="169"/>
        <end position="193"/>
    </location>
</feature>
<dbReference type="PANTHER" id="PTHR34978:SF3">
    <property type="entry name" value="SLR0241 PROTEIN"/>
    <property type="match status" value="1"/>
</dbReference>
<evidence type="ECO:0000313" key="5">
    <source>
        <dbReference type="Proteomes" id="UP000324233"/>
    </source>
</evidence>
<dbReference type="InterPro" id="IPR052173">
    <property type="entry name" value="Beta-lactam_resp_regulator"/>
</dbReference>
<keyword evidence="5" id="KW-1185">Reference proteome</keyword>
<feature type="transmembrane region" description="Helical" evidence="2">
    <location>
        <begin position="71"/>
        <end position="89"/>
    </location>
</feature>
<dbReference type="SUPFAM" id="SSF49464">
    <property type="entry name" value="Carboxypeptidase regulatory domain-like"/>
    <property type="match status" value="2"/>
</dbReference>
<dbReference type="AlphaFoldDB" id="A0A5B9VWL9"/>
<sequence>MQATLRPLGAASHRTGKDAVTTMHYVDLLDPGSSEWAGLAWRAAWQSTAILAPGLAAGRLIPMRPARAHRILLAATLACLIVPAASLAARRLDVGLFQAATTPAPVPKGNAAQTSDPGPPAPAAPIPAPVPAAPPTVAPEPIPAAETAATPMPPPRDARPWRLGLDADILIVAWAFAAALGLARIVASFVAAVRIRARSRPVVDPGILATAGAAARDLGLPFAPRVRASADVRCPAVWCWGRRPVLIVPDRDDARPDGRLAAILCHELAHWMRADHLSALAAELLTCLMPWQPLAWLARHRMAALAELACDDWALAHARSVSPDDYVEALLNLATGRRRPLVPAAASGRSGLVARARHILEEGSSMPRTGRLWNATIAAACIGLVATLALAQTRQAKGLAEGDEATGPETTVEGIVRDDKGRPIPGAEVVWIGDDRFLPGHIERPLGHPDHDKRAFLTMARGVTDGQGRFTLRARIKRLWAGNYEFTEVIAHKPGLAPGFRWAPTDRALEVVLEPAVPIVGHLLTPGGEPAADVAVRLTRYDGARGRCQFDVEDRNATWRDRPGFLPGEFRSDASGRFVIDGYVPAGRLASIDVRPAGYAPESLTVAAGDATGLLKLEGFANSRPLPQEFTHTLAEDRPVVGTVTDEVSHEPLAGVKVGLTPMHGTRYEKSGTAIFTTTDAKGRYRFSLKEAADYDLRAYPDADFGYQGFERTVYGWPAGERELKIDVALRRAHVVRGEVIDEATGVPVPDATIGYQNLDPRSDVRRSGDYFAPFTTTDSRGRFAIAAATGPGVVRVDASNRGYVRFDPGPVDYGVWPSRYIHGQAQVVVPAEGTEVPPEVTIKLKKGLALQAKAVRPDGTAAEDARAWCAQLAPRFHTDSWLTEQPPRDGHFRLPGAEPGRTYRVFFLTDDLKYGAVAEIQADPARTWATEVKLRPTASMHGRLLDGNGQPLKKGQSHNLTLKSQAPDCSMPQITDFALTAYTCFPRVRPQERDNPADFRYVGLIPGVRYTVNDSASEDKWRAAVEPLKPGEDRDLGDIRPSEKGADLGR</sequence>
<gene>
    <name evidence="4" type="ORF">OJF2_08070</name>
</gene>
<evidence type="ECO:0000259" key="3">
    <source>
        <dbReference type="Pfam" id="PF05569"/>
    </source>
</evidence>
<feature type="region of interest" description="Disordered" evidence="1">
    <location>
        <begin position="103"/>
        <end position="155"/>
    </location>
</feature>
<accession>A0A5B9VWL9</accession>